<keyword evidence="2" id="KW-0521">NADP</keyword>
<dbReference type="OrthoDB" id="37659at2759"/>
<dbReference type="InterPro" id="IPR020904">
    <property type="entry name" value="Sc_DH/Rdtase_CS"/>
</dbReference>
<dbReference type="PANTHER" id="PTHR44229:SF4">
    <property type="entry name" value="15-HYDROXYPROSTAGLANDIN DEHYDROGENASE [NAD(+)]"/>
    <property type="match status" value="1"/>
</dbReference>
<evidence type="ECO:0000256" key="1">
    <source>
        <dbReference type="ARBA" id="ARBA00006484"/>
    </source>
</evidence>
<dbReference type="PROSITE" id="PS00061">
    <property type="entry name" value="ADH_SHORT"/>
    <property type="match status" value="1"/>
</dbReference>
<dbReference type="PANTHER" id="PTHR44229">
    <property type="entry name" value="15-HYDROXYPROSTAGLANDIN DEHYDROGENASE [NAD(+)]"/>
    <property type="match status" value="1"/>
</dbReference>
<comment type="caution">
    <text evidence="5">The sequence shown here is derived from an EMBL/GenBank/DDBJ whole genome shotgun (WGS) entry which is preliminary data.</text>
</comment>
<evidence type="ECO:0000256" key="2">
    <source>
        <dbReference type="ARBA" id="ARBA00022857"/>
    </source>
</evidence>
<dbReference type="Proteomes" id="UP000799772">
    <property type="component" value="Unassembled WGS sequence"/>
</dbReference>
<dbReference type="Gene3D" id="3.40.50.720">
    <property type="entry name" value="NAD(P)-binding Rossmann-like Domain"/>
    <property type="match status" value="1"/>
</dbReference>
<proteinExistence type="inferred from homology"/>
<evidence type="ECO:0000256" key="3">
    <source>
        <dbReference type="ARBA" id="ARBA00023002"/>
    </source>
</evidence>
<reference evidence="5" key="1">
    <citation type="journal article" date="2020" name="Stud. Mycol.">
        <title>101 Dothideomycetes genomes: a test case for predicting lifestyles and emergence of pathogens.</title>
        <authorList>
            <person name="Haridas S."/>
            <person name="Albert R."/>
            <person name="Binder M."/>
            <person name="Bloem J."/>
            <person name="Labutti K."/>
            <person name="Salamov A."/>
            <person name="Andreopoulos B."/>
            <person name="Baker S."/>
            <person name="Barry K."/>
            <person name="Bills G."/>
            <person name="Bluhm B."/>
            <person name="Cannon C."/>
            <person name="Castanera R."/>
            <person name="Culley D."/>
            <person name="Daum C."/>
            <person name="Ezra D."/>
            <person name="Gonzalez J."/>
            <person name="Henrissat B."/>
            <person name="Kuo A."/>
            <person name="Liang C."/>
            <person name="Lipzen A."/>
            <person name="Lutzoni F."/>
            <person name="Magnuson J."/>
            <person name="Mondo S."/>
            <person name="Nolan M."/>
            <person name="Ohm R."/>
            <person name="Pangilinan J."/>
            <person name="Park H.-J."/>
            <person name="Ramirez L."/>
            <person name="Alfaro M."/>
            <person name="Sun H."/>
            <person name="Tritt A."/>
            <person name="Yoshinaga Y."/>
            <person name="Zwiers L.-H."/>
            <person name="Turgeon B."/>
            <person name="Goodwin S."/>
            <person name="Spatafora J."/>
            <person name="Crous P."/>
            <person name="Grigoriev I."/>
        </authorList>
    </citation>
    <scope>NUCLEOTIDE SEQUENCE</scope>
    <source>
        <strain evidence="5">CBS 133067</strain>
    </source>
</reference>
<dbReference type="Pfam" id="PF00106">
    <property type="entry name" value="adh_short"/>
    <property type="match status" value="1"/>
</dbReference>
<evidence type="ECO:0000313" key="5">
    <source>
        <dbReference type="EMBL" id="KAF2092512.1"/>
    </source>
</evidence>
<keyword evidence="3" id="KW-0560">Oxidoreductase</keyword>
<gene>
    <name evidence="5" type="ORF">NA57DRAFT_50036</name>
</gene>
<keyword evidence="6" id="KW-1185">Reference proteome</keyword>
<dbReference type="SUPFAM" id="SSF51735">
    <property type="entry name" value="NAD(P)-binding Rossmann-fold domains"/>
    <property type="match status" value="1"/>
</dbReference>
<dbReference type="GO" id="GO:0016616">
    <property type="term" value="F:oxidoreductase activity, acting on the CH-OH group of donors, NAD or NADP as acceptor"/>
    <property type="evidence" value="ECO:0007669"/>
    <property type="project" value="TreeGrafter"/>
</dbReference>
<name>A0A9P4I3I4_9PEZI</name>
<dbReference type="AlphaFoldDB" id="A0A9P4I3I4"/>
<dbReference type="PRINTS" id="PR00080">
    <property type="entry name" value="SDRFAMILY"/>
</dbReference>
<dbReference type="PRINTS" id="PR00081">
    <property type="entry name" value="GDHRDH"/>
</dbReference>
<dbReference type="GO" id="GO:0005737">
    <property type="term" value="C:cytoplasm"/>
    <property type="evidence" value="ECO:0007669"/>
    <property type="project" value="TreeGrafter"/>
</dbReference>
<dbReference type="InterPro" id="IPR002347">
    <property type="entry name" value="SDR_fam"/>
</dbReference>
<dbReference type="InterPro" id="IPR036291">
    <property type="entry name" value="NAD(P)-bd_dom_sf"/>
</dbReference>
<accession>A0A9P4I3I4</accession>
<evidence type="ECO:0000313" key="6">
    <source>
        <dbReference type="Proteomes" id="UP000799772"/>
    </source>
</evidence>
<protein>
    <submittedName>
        <fullName evidence="5">NAD(P)-binding protein</fullName>
    </submittedName>
</protein>
<sequence>MAEQSVSRTAIVTGGASGISLCVVKLLLKEGYRISILDLSEGDLSNEISTADKSRVLFLSCDVSNWATVRKAFEDTREAFGQINVVVNGAGVYEPKWSSFWEATETETYKTVDINLSGSIYITRLAIRDFIRSRLAGATVVNLSSVAGQRASFYCPLYTASKWGISGFTRAMGTLEDQLGIRVVAIAPGIVKTPLWTRNAEKISMLSEMDEWVTPEEVAEAILDVIKGAHEYRGGDVIEVLKNRRRLVPLAELPSGPGSTASNSSAVCASIVEQLVREGESQGGRAML</sequence>
<evidence type="ECO:0000256" key="4">
    <source>
        <dbReference type="RuleBase" id="RU000363"/>
    </source>
</evidence>
<organism evidence="5 6">
    <name type="scientific">Rhizodiscina lignyota</name>
    <dbReference type="NCBI Taxonomy" id="1504668"/>
    <lineage>
        <taxon>Eukaryota</taxon>
        <taxon>Fungi</taxon>
        <taxon>Dikarya</taxon>
        <taxon>Ascomycota</taxon>
        <taxon>Pezizomycotina</taxon>
        <taxon>Dothideomycetes</taxon>
        <taxon>Pleosporomycetidae</taxon>
        <taxon>Aulographales</taxon>
        <taxon>Rhizodiscinaceae</taxon>
        <taxon>Rhizodiscina</taxon>
    </lineage>
</organism>
<dbReference type="EMBL" id="ML978145">
    <property type="protein sequence ID" value="KAF2092512.1"/>
    <property type="molecule type" value="Genomic_DNA"/>
</dbReference>
<comment type="similarity">
    <text evidence="1 4">Belongs to the short-chain dehydrogenases/reductases (SDR) family.</text>
</comment>